<keyword evidence="2" id="KW-1185">Reference proteome</keyword>
<dbReference type="EMBL" id="JANAKD010000015">
    <property type="protein sequence ID" value="KAJ3499278.1"/>
    <property type="molecule type" value="Genomic_DNA"/>
</dbReference>
<gene>
    <name evidence="1" type="ORF">NLG97_g441</name>
</gene>
<reference evidence="1" key="1">
    <citation type="submission" date="2022-07" db="EMBL/GenBank/DDBJ databases">
        <title>Genome Sequence of Lecanicillium saksenae.</title>
        <authorList>
            <person name="Buettner E."/>
        </authorList>
    </citation>
    <scope>NUCLEOTIDE SEQUENCE</scope>
    <source>
        <strain evidence="1">VT-O1</strain>
    </source>
</reference>
<evidence type="ECO:0000313" key="1">
    <source>
        <dbReference type="EMBL" id="KAJ3499278.1"/>
    </source>
</evidence>
<comment type="caution">
    <text evidence="1">The sequence shown here is derived from an EMBL/GenBank/DDBJ whole genome shotgun (WGS) entry which is preliminary data.</text>
</comment>
<accession>A0ACC1R8E8</accession>
<name>A0ACC1R8E8_9HYPO</name>
<sequence length="404" mass="45596">MVDVQFSIPPTPDHESLKLADALLYFALRIQPKVIRQEKGSGAFQSTRPSVKAHMVTFPDAFIMRTINHNIVTITQESRMIPKYGAIPSINYLWRLMYEYIASTMKELNRLISEDGDPEKVLHYILGIFAIEGTIVDSAWNVHAEGFASLVQLYGGVEKLAKDPMTAMAIRHMLIYATVANTTSPMHDQVVGFNVLTNAEIIMAYSHSGFSSFPCATTMFLDMMQITHFRRCCAADSSAAQELMPQARDVFCRLQDFNASEWKETYPVTEQFELLAETFRAAIILYGILSLPPLLSSQCACPDYATTERPHLYYRTLLFNLVAKGMKTLERNECFTWPIAVLGVAFWDGSPMIHNTLLQYLDGIIMRPGVDCGAVTLTLRLREFWASNKSSWEGCFYRLTSVLA</sequence>
<proteinExistence type="predicted"/>
<organism evidence="1 2">
    <name type="scientific">Lecanicillium saksenae</name>
    <dbReference type="NCBI Taxonomy" id="468837"/>
    <lineage>
        <taxon>Eukaryota</taxon>
        <taxon>Fungi</taxon>
        <taxon>Dikarya</taxon>
        <taxon>Ascomycota</taxon>
        <taxon>Pezizomycotina</taxon>
        <taxon>Sordariomycetes</taxon>
        <taxon>Hypocreomycetidae</taxon>
        <taxon>Hypocreales</taxon>
        <taxon>Cordycipitaceae</taxon>
        <taxon>Lecanicillium</taxon>
    </lineage>
</organism>
<evidence type="ECO:0000313" key="2">
    <source>
        <dbReference type="Proteomes" id="UP001148737"/>
    </source>
</evidence>
<protein>
    <submittedName>
        <fullName evidence="1">Uncharacterized protein</fullName>
    </submittedName>
</protein>
<dbReference type="Proteomes" id="UP001148737">
    <property type="component" value="Unassembled WGS sequence"/>
</dbReference>